<comment type="caution">
    <text evidence="1">The sequence shown here is derived from an EMBL/GenBank/DDBJ whole genome shotgun (WGS) entry which is preliminary data.</text>
</comment>
<evidence type="ECO:0000313" key="1">
    <source>
        <dbReference type="EMBL" id="GAB63623.1"/>
    </source>
</evidence>
<dbReference type="AlphaFoldDB" id="I3IPH8"/>
<proteinExistence type="predicted"/>
<protein>
    <submittedName>
        <fullName evidence="1">Uncharacterized protein</fullName>
    </submittedName>
</protein>
<name>I3IPH8_9BACT</name>
<dbReference type="EMBL" id="BAFH01000004">
    <property type="protein sequence ID" value="GAB63623.1"/>
    <property type="molecule type" value="Genomic_DNA"/>
</dbReference>
<organism evidence="1 2">
    <name type="scientific">Candidatus Jettenia caeni</name>
    <dbReference type="NCBI Taxonomy" id="247490"/>
    <lineage>
        <taxon>Bacteria</taxon>
        <taxon>Pseudomonadati</taxon>
        <taxon>Planctomycetota</taxon>
        <taxon>Candidatus Brocadiia</taxon>
        <taxon>Candidatus Brocadiales</taxon>
        <taxon>Candidatus Brocadiaceae</taxon>
        <taxon>Candidatus Jettenia</taxon>
    </lineage>
</organism>
<sequence>MEHFDGLSRQSLRQDLQDQVRYDKIKNFVNLIESIQIRTKLPFLLQRSKHIKFM</sequence>
<gene>
    <name evidence="1" type="ORF">KSU1_D0314</name>
</gene>
<dbReference type="Proteomes" id="UP000002985">
    <property type="component" value="Unassembled WGS sequence"/>
</dbReference>
<accession>I3IPH8</accession>
<reference evidence="1 2" key="1">
    <citation type="journal article" date="2012" name="FEBS Lett.">
        <title>Anammox organism KSU-1 expresses a NirK-type copper-containing nitrite reductase instead of a NirS-type with cytochrome cd1.</title>
        <authorList>
            <person name="Hira D."/>
            <person name="Toh H."/>
            <person name="Migita C.T."/>
            <person name="Okubo H."/>
            <person name="Nishiyama T."/>
            <person name="Hattori M."/>
            <person name="Furukawa K."/>
            <person name="Fujii T."/>
        </authorList>
    </citation>
    <scope>NUCLEOTIDE SEQUENCE [LARGE SCALE GENOMIC DNA]</scope>
</reference>
<evidence type="ECO:0000313" key="2">
    <source>
        <dbReference type="Proteomes" id="UP000002985"/>
    </source>
</evidence>
<keyword evidence="2" id="KW-1185">Reference proteome</keyword>